<feature type="compositionally biased region" description="Polar residues" evidence="1">
    <location>
        <begin position="216"/>
        <end position="226"/>
    </location>
</feature>
<dbReference type="InterPro" id="IPR028928">
    <property type="entry name" value="CC2D2AN-C2"/>
</dbReference>
<keyword evidence="4" id="KW-1185">Reference proteome</keyword>
<dbReference type="InterPro" id="IPR052434">
    <property type="entry name" value="Tectonic-like_complex_comp"/>
</dbReference>
<dbReference type="PROSITE" id="PS50004">
    <property type="entry name" value="C2"/>
    <property type="match status" value="1"/>
</dbReference>
<comment type="caution">
    <text evidence="3">The sequence shown here is derived from an EMBL/GenBank/DDBJ whole genome shotgun (WGS) entry which is preliminary data.</text>
</comment>
<feature type="domain" description="C2" evidence="2">
    <location>
        <begin position="758"/>
        <end position="916"/>
    </location>
</feature>
<dbReference type="SMART" id="SM00239">
    <property type="entry name" value="C2"/>
    <property type="match status" value="1"/>
</dbReference>
<proteinExistence type="predicted"/>
<dbReference type="Pfam" id="PF15625">
    <property type="entry name" value="CC2D2AN-C2"/>
    <property type="match status" value="1"/>
</dbReference>
<gene>
    <name evidence="3" type="ORF">HJC23_012784</name>
</gene>
<dbReference type="InterPro" id="IPR056290">
    <property type="entry name" value="CEPT76/DRC7_peptidase-like_dom"/>
</dbReference>
<dbReference type="EMBL" id="JABMIG020000077">
    <property type="protein sequence ID" value="KAL3794774.1"/>
    <property type="molecule type" value="Genomic_DNA"/>
</dbReference>
<organism evidence="3 4">
    <name type="scientific">Cyclotella cryptica</name>
    <dbReference type="NCBI Taxonomy" id="29204"/>
    <lineage>
        <taxon>Eukaryota</taxon>
        <taxon>Sar</taxon>
        <taxon>Stramenopiles</taxon>
        <taxon>Ochrophyta</taxon>
        <taxon>Bacillariophyta</taxon>
        <taxon>Coscinodiscophyceae</taxon>
        <taxon>Thalassiosirophycidae</taxon>
        <taxon>Stephanodiscales</taxon>
        <taxon>Stephanodiscaceae</taxon>
        <taxon>Cyclotella</taxon>
    </lineage>
</organism>
<evidence type="ECO:0000256" key="1">
    <source>
        <dbReference type="SAM" id="MobiDB-lite"/>
    </source>
</evidence>
<evidence type="ECO:0000313" key="4">
    <source>
        <dbReference type="Proteomes" id="UP001516023"/>
    </source>
</evidence>
<feature type="region of interest" description="Disordered" evidence="1">
    <location>
        <begin position="216"/>
        <end position="248"/>
    </location>
</feature>
<feature type="compositionally biased region" description="Basic and acidic residues" evidence="1">
    <location>
        <begin position="232"/>
        <end position="247"/>
    </location>
</feature>
<sequence>MHRPSSAISKRPASARPTSARTTQTKTFFDLREGTTNEEPPSPFIVNSERSYAVNSEANEALLSLLRDHDWNDEFLRRWDILKTEKPRVHIVEPVCLVGIESIDRFLRSYFGRYSTDDESENKVLVSTETDSQGFITYFLNLFLDSIAGGINAMRRMMAEGRFKRSEAASNETCDDAIGNSEGGLFVSETADDQHCTQRTVSIIEDRIRREISAYQTAEETTGQSDATEEETPAKKSELEATDHADESFWVSPRKNEVSHTHGHCHEPVVELAISVEEVKFRQHPNFIDEELIAGQIIGIYDCYRRHVESPSLHLLVKKLLELDQYIEPETEDIRLFQVTIHDLKFKAEKLLEELNCMKDLYFRLKNLWGALVKARETSGFVCTDIELKAESASNTEFDDDIQRLNDVIPSLRQTICSNKSYCQENDHTVNEALEALETMLHDNLEQCRCPLNLTTGKNVAGVGWIPKDEKARRRKITCERYFARLLIDDHPVGDTKKIKMEFPFVSVHLSHLFHCKLSRPPDKACIQLFMSPSGFLPARQFCSIFVSIPPKHITASGKQVNIMDWFEFATEYGLKGAVYISAGLRRTTTKSSLMVMTPHEVISTVASSKKTMIRQLQKAANQKHVDVDGYNPNSQLRMAFKLGSSTLLSSLFEEPPRHILIRKRQTNPNIVSPVPNMTSQNANEFNLLVKSDNEHNHEDIVENAMRERSVALTENSLLQESKRIRTKKQYTEIIQDVGFFRFLDQNELRIPSIIPRKRSLYPASLRRLPTKNLPNRYSLFLTIVTGKNLPTRSNDSSAATTTDDSEEVHLGLVVKIQLRGKSYFTRAVTGSTTPFWNETVSVPLDFIKEFDKAPYSLLQDELVDVSVFDCIDTDMRNKGGFYDDEETKIVDYLYMGSVRVPFLTLLKHEQLDGFVRCSCPERIVGYSRQSITSPIGNGDDEDPRDLSSNLMLRIHATTDPAVAFPTESYADYPSVECQNLLSRINRWSELSLRCHFMSSDINCRILWPDTNGVSYIVSRFLTEQPPPHRFKTSESCAHYVSLIPTLAGWRSIEKLNVDRNFVFSSQQTINILAGNTKEHAVLLANFFLHLNRRDVDKSAQVYLVIGFAVPEGNTVWVMRKCMRSNEIVFWEATSGCAYACKDDSSPLQRIYCLVSKEVSTFAIRLFLFCDYIGTPTTVIFYKNVYANLEREKKPNALDFNLSISRKWAPLHLVDTNGEQPLPLSPMQGEVLHYSQPNHGYAKELQDDLKESIKTAIRRWRRSTTSFRTDIVAKLSSILDKLEDSKMSGKQQDTSGLDDLSKTRNVFGFPLHFAFTNIQDVLNQIKTTEIHRNRNPNVEFSVAADGAPRPDTLHLLNAEREMSKKNGTSKWNLIV</sequence>
<dbReference type="Pfam" id="PF24656">
    <property type="entry name" value="CEPT76_peptidase"/>
    <property type="match status" value="1"/>
</dbReference>
<evidence type="ECO:0000313" key="3">
    <source>
        <dbReference type="EMBL" id="KAL3794774.1"/>
    </source>
</evidence>
<reference evidence="3 4" key="1">
    <citation type="journal article" date="2020" name="G3 (Bethesda)">
        <title>Improved Reference Genome for Cyclotella cryptica CCMP332, a Model for Cell Wall Morphogenesis, Salinity Adaptation, and Lipid Production in Diatoms (Bacillariophyta).</title>
        <authorList>
            <person name="Roberts W.R."/>
            <person name="Downey K.M."/>
            <person name="Ruck E.C."/>
            <person name="Traller J.C."/>
            <person name="Alverson A.J."/>
        </authorList>
    </citation>
    <scope>NUCLEOTIDE SEQUENCE [LARGE SCALE GENOMIC DNA]</scope>
    <source>
        <strain evidence="3 4">CCMP332</strain>
    </source>
</reference>
<evidence type="ECO:0000259" key="2">
    <source>
        <dbReference type="PROSITE" id="PS50004"/>
    </source>
</evidence>
<dbReference type="Proteomes" id="UP001516023">
    <property type="component" value="Unassembled WGS sequence"/>
</dbReference>
<dbReference type="InterPro" id="IPR000008">
    <property type="entry name" value="C2_dom"/>
</dbReference>
<dbReference type="Gene3D" id="2.60.40.150">
    <property type="entry name" value="C2 domain"/>
    <property type="match status" value="1"/>
</dbReference>
<accession>A0ABD3Q4J0</accession>
<dbReference type="PANTHER" id="PTHR20837:SF0">
    <property type="entry name" value="COILED-COIL AND C2 DOMAIN-CONTAINING PROTEIN 2A"/>
    <property type="match status" value="1"/>
</dbReference>
<feature type="compositionally biased region" description="Polar residues" evidence="1">
    <location>
        <begin position="16"/>
        <end position="27"/>
    </location>
</feature>
<dbReference type="InterPro" id="IPR035892">
    <property type="entry name" value="C2_domain_sf"/>
</dbReference>
<protein>
    <recommendedName>
        <fullName evidence="2">C2 domain-containing protein</fullName>
    </recommendedName>
</protein>
<dbReference type="SUPFAM" id="SSF49562">
    <property type="entry name" value="C2 domain (Calcium/lipid-binding domain, CaLB)"/>
    <property type="match status" value="1"/>
</dbReference>
<feature type="region of interest" description="Disordered" evidence="1">
    <location>
        <begin position="1"/>
        <end position="43"/>
    </location>
</feature>
<dbReference type="PANTHER" id="PTHR20837">
    <property type="entry name" value="CENTROSOMAL PROTEIN-RELATED"/>
    <property type="match status" value="1"/>
</dbReference>
<name>A0ABD3Q4J0_9STRA</name>